<proteinExistence type="predicted"/>
<dbReference type="OrthoDB" id="185373at2759"/>
<evidence type="ECO:0000313" key="3">
    <source>
        <dbReference type="Proteomes" id="UP000235388"/>
    </source>
</evidence>
<dbReference type="InterPro" id="IPR011990">
    <property type="entry name" value="TPR-like_helical_dom_sf"/>
</dbReference>
<sequence>MFSSLLRHNNLQKINHITTKLIPTLLKPKLPPPPPPPPPEKQITKLRYANNPTELIIRVEKLAQQSRLDLIIQLIKTSSTKVATVSVWTELFKLLIKFNQQHLSYKLYLEIKRRRIQLDLQFYHLYFHLISTAKPSTKHFNLTRLESIWSQSQQLITTTTTTTTPPTDHSKIQLTNAYLNSLIHHGFTSKVFQLFHSLPATQIDSVTLYHLSKSLSSQQEEDLEKAKQLIQKWGAQEDKLDLRTTLSFANLFLKSTNTTHHSYAATLIQERIGIQIHANPYKFWSKHQPIMTPKNSSTSPIPNQEENTPQVKNQLRFEQPGQLTTLLRMLLKMKKFSLVRNLWAQIHANPDLYLDRDAIDSTHCGLVIIAMGRCGAMDQVEDLLCWMMQSGNKKLRPNSDTLDKAIQAAWQTEDLSSGIAVLASLTHTYDQGLLTAEEEKKAVVETWRQKSKTRGVTAISPSNRALVTLLQAAGRIGKVKEISRALETVAQFRILPIAAAASPPPPPPSTTSPCTPNGKTTQPTLGLGAPESSQEIERYWVDQFVWVATDLLDKLLSRSEHNKVLSQDQIDTFSDWRARIDAFLQQDPSHTPLRSRIESRAHDRLTRLQSRSAAHGHGGKKRSP</sequence>
<keyword evidence="3" id="KW-1185">Reference proteome</keyword>
<comment type="caution">
    <text evidence="2">The sequence shown here is derived from an EMBL/GenBank/DDBJ whole genome shotgun (WGS) entry which is preliminary data.</text>
</comment>
<dbReference type="EMBL" id="PGCJ01000793">
    <property type="protein sequence ID" value="PLW20679.1"/>
    <property type="molecule type" value="Genomic_DNA"/>
</dbReference>
<reference evidence="2 3" key="1">
    <citation type="submission" date="2017-11" db="EMBL/GenBank/DDBJ databases">
        <title>De novo assembly and phasing of dikaryotic genomes from two isolates of Puccinia coronata f. sp. avenae, the causal agent of oat crown rust.</title>
        <authorList>
            <person name="Miller M.E."/>
            <person name="Zhang Y."/>
            <person name="Omidvar V."/>
            <person name="Sperschneider J."/>
            <person name="Schwessinger B."/>
            <person name="Raley C."/>
            <person name="Palmer J.M."/>
            <person name="Garnica D."/>
            <person name="Upadhyaya N."/>
            <person name="Rathjen J."/>
            <person name="Taylor J.M."/>
            <person name="Park R.F."/>
            <person name="Dodds P.N."/>
            <person name="Hirsch C.D."/>
            <person name="Kianian S.F."/>
            <person name="Figueroa M."/>
        </authorList>
    </citation>
    <scope>NUCLEOTIDE SEQUENCE [LARGE SCALE GENOMIC DNA]</scope>
    <source>
        <strain evidence="2">12NC29</strain>
    </source>
</reference>
<evidence type="ECO:0000256" key="1">
    <source>
        <dbReference type="SAM" id="MobiDB-lite"/>
    </source>
</evidence>
<protein>
    <submittedName>
        <fullName evidence="2">Uncharacterized protein</fullName>
    </submittedName>
</protein>
<feature type="compositionally biased region" description="Basic and acidic residues" evidence="1">
    <location>
        <begin position="595"/>
        <end position="606"/>
    </location>
</feature>
<dbReference type="AlphaFoldDB" id="A0A2N5T598"/>
<feature type="region of interest" description="Disordered" evidence="1">
    <location>
        <begin position="499"/>
        <end position="531"/>
    </location>
</feature>
<feature type="region of interest" description="Disordered" evidence="1">
    <location>
        <begin position="590"/>
        <end position="624"/>
    </location>
</feature>
<name>A0A2N5T598_9BASI</name>
<evidence type="ECO:0000313" key="2">
    <source>
        <dbReference type="EMBL" id="PLW20679.1"/>
    </source>
</evidence>
<gene>
    <name evidence="2" type="ORF">PCANC_07403</name>
</gene>
<dbReference type="Proteomes" id="UP000235388">
    <property type="component" value="Unassembled WGS sequence"/>
</dbReference>
<accession>A0A2N5T598</accession>
<dbReference type="Gene3D" id="1.25.40.10">
    <property type="entry name" value="Tetratricopeptide repeat domain"/>
    <property type="match status" value="1"/>
</dbReference>
<dbReference type="STRING" id="200324.A0A2N5T598"/>
<organism evidence="2 3">
    <name type="scientific">Puccinia coronata f. sp. avenae</name>
    <dbReference type="NCBI Taxonomy" id="200324"/>
    <lineage>
        <taxon>Eukaryota</taxon>
        <taxon>Fungi</taxon>
        <taxon>Dikarya</taxon>
        <taxon>Basidiomycota</taxon>
        <taxon>Pucciniomycotina</taxon>
        <taxon>Pucciniomycetes</taxon>
        <taxon>Pucciniales</taxon>
        <taxon>Pucciniaceae</taxon>
        <taxon>Puccinia</taxon>
    </lineage>
</organism>